<organism evidence="6 7">
    <name type="scientific">Novipirellula herctigrandis</name>
    <dbReference type="NCBI Taxonomy" id="2527986"/>
    <lineage>
        <taxon>Bacteria</taxon>
        <taxon>Pseudomonadati</taxon>
        <taxon>Planctomycetota</taxon>
        <taxon>Planctomycetia</taxon>
        <taxon>Pirellulales</taxon>
        <taxon>Pirellulaceae</taxon>
        <taxon>Novipirellula</taxon>
    </lineage>
</organism>
<evidence type="ECO:0000256" key="1">
    <source>
        <dbReference type="ARBA" id="ARBA00001947"/>
    </source>
</evidence>
<dbReference type="SUPFAM" id="SSF51556">
    <property type="entry name" value="Metallo-dependent hydrolases"/>
    <property type="match status" value="1"/>
</dbReference>
<dbReference type="PANTHER" id="PTHR11271:SF6">
    <property type="entry name" value="GUANINE DEAMINASE"/>
    <property type="match status" value="1"/>
</dbReference>
<dbReference type="InterPro" id="IPR032466">
    <property type="entry name" value="Metal_Hydrolase"/>
</dbReference>
<dbReference type="Gene3D" id="2.30.40.10">
    <property type="entry name" value="Urease, subunit C, domain 1"/>
    <property type="match status" value="1"/>
</dbReference>
<evidence type="ECO:0000256" key="3">
    <source>
        <dbReference type="ARBA" id="ARBA00022801"/>
    </source>
</evidence>
<evidence type="ECO:0000256" key="4">
    <source>
        <dbReference type="ARBA" id="ARBA00022833"/>
    </source>
</evidence>
<dbReference type="GO" id="GO:0046098">
    <property type="term" value="P:guanine metabolic process"/>
    <property type="evidence" value="ECO:0007669"/>
    <property type="project" value="TreeGrafter"/>
</dbReference>
<dbReference type="Pfam" id="PF01979">
    <property type="entry name" value="Amidohydro_1"/>
    <property type="match status" value="1"/>
</dbReference>
<dbReference type="RefSeq" id="WP_146404448.1">
    <property type="nucleotide sequence ID" value="NZ_SJPJ01000002.1"/>
</dbReference>
<evidence type="ECO:0000259" key="5">
    <source>
        <dbReference type="Pfam" id="PF01979"/>
    </source>
</evidence>
<dbReference type="PANTHER" id="PTHR11271">
    <property type="entry name" value="GUANINE DEAMINASE"/>
    <property type="match status" value="1"/>
</dbReference>
<protein>
    <submittedName>
        <fullName evidence="6">Guanine deaminase</fullName>
        <ecNumber evidence="6">3.5.4.3</ecNumber>
    </submittedName>
</protein>
<evidence type="ECO:0000313" key="7">
    <source>
        <dbReference type="Proteomes" id="UP000315010"/>
    </source>
</evidence>
<dbReference type="InterPro" id="IPR006680">
    <property type="entry name" value="Amidohydro-rel"/>
</dbReference>
<dbReference type="InterPro" id="IPR011059">
    <property type="entry name" value="Metal-dep_hydrolase_composite"/>
</dbReference>
<proteinExistence type="predicted"/>
<dbReference type="GO" id="GO:0008270">
    <property type="term" value="F:zinc ion binding"/>
    <property type="evidence" value="ECO:0007669"/>
    <property type="project" value="TreeGrafter"/>
</dbReference>
<reference evidence="6 7" key="1">
    <citation type="submission" date="2019-02" db="EMBL/GenBank/DDBJ databases">
        <title>Deep-cultivation of Planctomycetes and their phenomic and genomic characterization uncovers novel biology.</title>
        <authorList>
            <person name="Wiegand S."/>
            <person name="Jogler M."/>
            <person name="Boedeker C."/>
            <person name="Pinto D."/>
            <person name="Vollmers J."/>
            <person name="Rivas-Marin E."/>
            <person name="Kohn T."/>
            <person name="Peeters S.H."/>
            <person name="Heuer A."/>
            <person name="Rast P."/>
            <person name="Oberbeckmann S."/>
            <person name="Bunk B."/>
            <person name="Jeske O."/>
            <person name="Meyerdierks A."/>
            <person name="Storesund J.E."/>
            <person name="Kallscheuer N."/>
            <person name="Luecker S."/>
            <person name="Lage O.M."/>
            <person name="Pohl T."/>
            <person name="Merkel B.J."/>
            <person name="Hornburger P."/>
            <person name="Mueller R.-W."/>
            <person name="Bruemmer F."/>
            <person name="Labrenz M."/>
            <person name="Spormann A.M."/>
            <person name="Op Den Camp H."/>
            <person name="Overmann J."/>
            <person name="Amann R."/>
            <person name="Jetten M.S.M."/>
            <person name="Mascher T."/>
            <person name="Medema M.H."/>
            <person name="Devos D.P."/>
            <person name="Kaster A.-K."/>
            <person name="Ovreas L."/>
            <person name="Rohde M."/>
            <person name="Galperin M.Y."/>
            <person name="Jogler C."/>
        </authorList>
    </citation>
    <scope>NUCLEOTIDE SEQUENCE [LARGE SCALE GENOMIC DNA]</scope>
    <source>
        <strain evidence="6 7">CA13</strain>
    </source>
</reference>
<comment type="caution">
    <text evidence="6">The sequence shown here is derived from an EMBL/GenBank/DDBJ whole genome shotgun (WGS) entry which is preliminary data.</text>
</comment>
<dbReference type="InterPro" id="IPR051607">
    <property type="entry name" value="Metallo-dep_hydrolases"/>
</dbReference>
<dbReference type="EC" id="3.5.4.3" evidence="6"/>
<evidence type="ECO:0000256" key="2">
    <source>
        <dbReference type="ARBA" id="ARBA00022723"/>
    </source>
</evidence>
<feature type="domain" description="Amidohydrolase-related" evidence="5">
    <location>
        <begin position="53"/>
        <end position="404"/>
    </location>
</feature>
<sequence>MTILAGQLLLPSESTNEAVARPGFIRIKDEQIVEVVEGEIPSTADYSNPHALICPGFIDTHLHLPQFNIIGAHSLPLLKWLSDVTFVSEQRWEDSTYAKHMTCDVLRQLLAVGTTSFCAYGSVHHQATLEALKVARDIGFRGAIGQVLMDRNAPKTLCYNPTQLIEEAAITLEQFAPNDCMVAAVTPRFAISCSAKLLSDAGKLAQRSDAIIQTHLAESVNECKHVSQLFDGMSYVDVYRTSGLLNARSLLGHGIHLNDQDRKTLSDENAVIAHCPTANSFLRSGTMNRRKLAANSVRVVLGSDIGAGYERSMVRVGRAMIEAAASIGDFIPSTASAWYDITAGAANVLGWPDVGSLVPDSRADVLLIEPDIGWLDSPVDPLSMLMFAWDDRWIKRTYLRGQMV</sequence>
<gene>
    <name evidence="6" type="primary">guaD</name>
    <name evidence="6" type="ORF">CA13_72240</name>
</gene>
<dbReference type="Gene3D" id="3.20.20.140">
    <property type="entry name" value="Metal-dependent hydrolases"/>
    <property type="match status" value="1"/>
</dbReference>
<dbReference type="GO" id="GO:0008892">
    <property type="term" value="F:guanine deaminase activity"/>
    <property type="evidence" value="ECO:0007669"/>
    <property type="project" value="UniProtKB-EC"/>
</dbReference>
<name>A0A5C5YP99_9BACT</name>
<dbReference type="GO" id="GO:0005829">
    <property type="term" value="C:cytosol"/>
    <property type="evidence" value="ECO:0007669"/>
    <property type="project" value="TreeGrafter"/>
</dbReference>
<accession>A0A5C5YP99</accession>
<keyword evidence="3 6" id="KW-0378">Hydrolase</keyword>
<dbReference type="AlphaFoldDB" id="A0A5C5YP99"/>
<dbReference type="SUPFAM" id="SSF51338">
    <property type="entry name" value="Composite domain of metallo-dependent hydrolases"/>
    <property type="match status" value="1"/>
</dbReference>
<keyword evidence="4" id="KW-0862">Zinc</keyword>
<comment type="cofactor">
    <cofactor evidence="1">
        <name>Zn(2+)</name>
        <dbReference type="ChEBI" id="CHEBI:29105"/>
    </cofactor>
</comment>
<keyword evidence="2" id="KW-0479">Metal-binding</keyword>
<dbReference type="OrthoDB" id="9807210at2"/>
<keyword evidence="7" id="KW-1185">Reference proteome</keyword>
<dbReference type="Proteomes" id="UP000315010">
    <property type="component" value="Unassembled WGS sequence"/>
</dbReference>
<dbReference type="EMBL" id="SJPJ01000002">
    <property type="protein sequence ID" value="TWT76726.1"/>
    <property type="molecule type" value="Genomic_DNA"/>
</dbReference>
<evidence type="ECO:0000313" key="6">
    <source>
        <dbReference type="EMBL" id="TWT76726.1"/>
    </source>
</evidence>